<evidence type="ECO:0000313" key="2">
    <source>
        <dbReference type="Proteomes" id="UP001631969"/>
    </source>
</evidence>
<accession>A0ACC7NVR3</accession>
<keyword evidence="2" id="KW-1185">Reference proteome</keyword>
<dbReference type="EMBL" id="JBJURJ010000006">
    <property type="protein sequence ID" value="MFM9328763.1"/>
    <property type="molecule type" value="Genomic_DNA"/>
</dbReference>
<dbReference type="Proteomes" id="UP001631969">
    <property type="component" value="Unassembled WGS sequence"/>
</dbReference>
<name>A0ACC7NVR3_9BACL</name>
<sequence>MRHKSDLAKKILLTLIMTVLGILFMTPFFWMISTSMKPEADVFKYPIEWIPKNWNAVENYKEVWTTTKFPLYYWNSIKVTLFTTFSSVLFAAMSAYAFAKVKFRGREAVFILVLAIYMVPQQAILVPQFLLFRWMGLFDTHLGLVMLGAFSVLGTFMLRQFYMGIHDEYMESAKIDGAGHIRIFLSICTPLVRPAIATYAILRFIWTWNDYQGPLIFLKTKSLFTIQLGIRSFATLNGELYSLIMAGAVSAILPLLIIFIIGQKHVIEGIALGGVKG</sequence>
<comment type="caution">
    <text evidence="1">The sequence shown here is derived from an EMBL/GenBank/DDBJ whole genome shotgun (WGS) entry which is preliminary data.</text>
</comment>
<evidence type="ECO:0000313" key="1">
    <source>
        <dbReference type="EMBL" id="MFM9328763.1"/>
    </source>
</evidence>
<protein>
    <submittedName>
        <fullName evidence="1">Carbohydrate ABC transporter permease</fullName>
    </submittedName>
</protein>
<organism evidence="1 2">
    <name type="scientific">Paenibacillus mesotrionivorans</name>
    <dbReference type="NCBI Taxonomy" id="3160968"/>
    <lineage>
        <taxon>Bacteria</taxon>
        <taxon>Bacillati</taxon>
        <taxon>Bacillota</taxon>
        <taxon>Bacilli</taxon>
        <taxon>Bacillales</taxon>
        <taxon>Paenibacillaceae</taxon>
        <taxon>Paenibacillus</taxon>
    </lineage>
</organism>
<proteinExistence type="predicted"/>
<gene>
    <name evidence="1" type="ORF">ACI1P1_10725</name>
</gene>
<reference evidence="1" key="1">
    <citation type="submission" date="2024-12" db="EMBL/GenBank/DDBJ databases">
        <authorList>
            <person name="Wu N."/>
        </authorList>
    </citation>
    <scope>NUCLEOTIDE SEQUENCE</scope>
    <source>
        <strain evidence="1">P15</strain>
    </source>
</reference>